<dbReference type="PANTHER" id="PTHR37611">
    <property type="entry name" value="VIRUS-SPECIFIC-SIGNALING-PATHWAY REGULATED PROTEIN-RELATED"/>
    <property type="match status" value="1"/>
</dbReference>
<dbReference type="AlphaFoldDB" id="A0A1J6IG91"/>
<dbReference type="Proteomes" id="UP000187609">
    <property type="component" value="Unassembled WGS sequence"/>
</dbReference>
<dbReference type="PANTHER" id="PTHR37611:SF2">
    <property type="entry name" value="VIRUS-SPECIFIC-SIGNALING-PATHWAY REGULATED PROTEIN-RELATED"/>
    <property type="match status" value="1"/>
</dbReference>
<keyword evidence="2" id="KW-1185">Reference proteome</keyword>
<organism evidence="1 2">
    <name type="scientific">Nicotiana attenuata</name>
    <name type="common">Coyote tobacco</name>
    <dbReference type="NCBI Taxonomy" id="49451"/>
    <lineage>
        <taxon>Eukaryota</taxon>
        <taxon>Viridiplantae</taxon>
        <taxon>Streptophyta</taxon>
        <taxon>Embryophyta</taxon>
        <taxon>Tracheophyta</taxon>
        <taxon>Spermatophyta</taxon>
        <taxon>Magnoliopsida</taxon>
        <taxon>eudicotyledons</taxon>
        <taxon>Gunneridae</taxon>
        <taxon>Pentapetalae</taxon>
        <taxon>asterids</taxon>
        <taxon>lamiids</taxon>
        <taxon>Solanales</taxon>
        <taxon>Solanaceae</taxon>
        <taxon>Nicotianoideae</taxon>
        <taxon>Nicotianeae</taxon>
        <taxon>Nicotiana</taxon>
    </lineage>
</organism>
<gene>
    <name evidence="1" type="ORF">A4A49_18313</name>
</gene>
<sequence>MSTSNSSYVDFSDVEFSKIDTDILMSFLEESEIEESNEEKIKTVILSLEAEITPVLITDSNSLKHIEADCHDSNDFQLYDIASEEESCSTSFDLEFEWTDSEMEFIDTRDFSQMYDRVMLMEDHGHHTSFSEETCESMLYE</sequence>
<comment type="caution">
    <text evidence="1">The sequence shown here is derived from an EMBL/GenBank/DDBJ whole genome shotgun (WGS) entry which is preliminary data.</text>
</comment>
<protein>
    <submittedName>
        <fullName evidence="1">Uncharacterized protein</fullName>
    </submittedName>
</protein>
<proteinExistence type="predicted"/>
<dbReference type="EMBL" id="MJEQ01037193">
    <property type="protein sequence ID" value="OIS96758.1"/>
    <property type="molecule type" value="Genomic_DNA"/>
</dbReference>
<name>A0A1J6IG91_NICAT</name>
<accession>A0A1J6IG91</accession>
<dbReference type="SMR" id="A0A1J6IG91"/>
<evidence type="ECO:0000313" key="2">
    <source>
        <dbReference type="Proteomes" id="UP000187609"/>
    </source>
</evidence>
<reference evidence="1" key="1">
    <citation type="submission" date="2016-11" db="EMBL/GenBank/DDBJ databases">
        <title>The genome of Nicotiana attenuata.</title>
        <authorList>
            <person name="Xu S."/>
            <person name="Brockmoeller T."/>
            <person name="Gaquerel E."/>
            <person name="Navarro A."/>
            <person name="Kuhl H."/>
            <person name="Gase K."/>
            <person name="Ling Z."/>
            <person name="Zhou W."/>
            <person name="Kreitzer C."/>
            <person name="Stanke M."/>
            <person name="Tang H."/>
            <person name="Lyons E."/>
            <person name="Pandey P."/>
            <person name="Pandey S.P."/>
            <person name="Timmermann B."/>
            <person name="Baldwin I.T."/>
        </authorList>
    </citation>
    <scope>NUCLEOTIDE SEQUENCE [LARGE SCALE GENOMIC DNA]</scope>
    <source>
        <strain evidence="1">UT</strain>
    </source>
</reference>
<evidence type="ECO:0000313" key="1">
    <source>
        <dbReference type="EMBL" id="OIS96758.1"/>
    </source>
</evidence>
<dbReference type="Gramene" id="OIS96758">
    <property type="protein sequence ID" value="OIS96758"/>
    <property type="gene ID" value="A4A49_18313"/>
</dbReference>